<keyword evidence="4" id="KW-0143">Chaperone</keyword>
<feature type="domain" description="AAA+ ATPase" evidence="5">
    <location>
        <begin position="240"/>
        <end position="383"/>
    </location>
</feature>
<dbReference type="InterPro" id="IPR003593">
    <property type="entry name" value="AAA+_ATPase"/>
</dbReference>
<dbReference type="CDD" id="cd00009">
    <property type="entry name" value="AAA"/>
    <property type="match status" value="1"/>
</dbReference>
<dbReference type="PRINTS" id="PR00300">
    <property type="entry name" value="CLPPROTEASEA"/>
</dbReference>
<keyword evidence="3" id="KW-0067">ATP-binding</keyword>
<evidence type="ECO:0000256" key="4">
    <source>
        <dbReference type="ARBA" id="ARBA00023186"/>
    </source>
</evidence>
<dbReference type="InterPro" id="IPR041546">
    <property type="entry name" value="ClpA/ClpB_AAA_lid"/>
</dbReference>
<evidence type="ECO:0000313" key="8">
    <source>
        <dbReference type="Proteomes" id="UP000005709"/>
    </source>
</evidence>
<evidence type="ECO:0000259" key="5">
    <source>
        <dbReference type="SMART" id="SM00382"/>
    </source>
</evidence>
<keyword evidence="8" id="KW-1185">Reference proteome</keyword>
<dbReference type="STRING" id="824.CGRAC_0958"/>
<evidence type="ECO:0000259" key="6">
    <source>
        <dbReference type="SMART" id="SM01086"/>
    </source>
</evidence>
<evidence type="ECO:0000256" key="1">
    <source>
        <dbReference type="ARBA" id="ARBA00017574"/>
    </source>
</evidence>
<evidence type="ECO:0000313" key="7">
    <source>
        <dbReference type="EMBL" id="EEV16893.1"/>
    </source>
</evidence>
<dbReference type="InterPro" id="IPR019489">
    <property type="entry name" value="Clp_ATPase_C"/>
</dbReference>
<name>C8PIY8_9BACT</name>
<dbReference type="GO" id="GO:0016887">
    <property type="term" value="F:ATP hydrolysis activity"/>
    <property type="evidence" value="ECO:0007669"/>
    <property type="project" value="InterPro"/>
</dbReference>
<protein>
    <recommendedName>
        <fullName evidence="1">Chaperone protein ClpB</fullName>
    </recommendedName>
</protein>
<evidence type="ECO:0000256" key="2">
    <source>
        <dbReference type="ARBA" id="ARBA00022741"/>
    </source>
</evidence>
<dbReference type="RefSeq" id="WP_005871753.1">
    <property type="nucleotide sequence ID" value="NZ_ACYG01000027.1"/>
</dbReference>
<dbReference type="SMART" id="SM01086">
    <property type="entry name" value="ClpB_D2-small"/>
    <property type="match status" value="1"/>
</dbReference>
<proteinExistence type="predicted"/>
<feature type="domain" description="AAA+ ATPase" evidence="5">
    <location>
        <begin position="519"/>
        <end position="683"/>
    </location>
</feature>
<dbReference type="AlphaFoldDB" id="C8PIY8"/>
<keyword evidence="2" id="KW-0547">Nucleotide-binding</keyword>
<accession>C8PIY8</accession>
<dbReference type="GO" id="GO:0005737">
    <property type="term" value="C:cytoplasm"/>
    <property type="evidence" value="ECO:0007669"/>
    <property type="project" value="TreeGrafter"/>
</dbReference>
<comment type="caution">
    <text evidence="7">The sequence shown here is derived from an EMBL/GenBank/DDBJ whole genome shotgun (WGS) entry which is preliminary data.</text>
</comment>
<dbReference type="GO" id="GO:0034605">
    <property type="term" value="P:cellular response to heat"/>
    <property type="evidence" value="ECO:0007669"/>
    <property type="project" value="TreeGrafter"/>
</dbReference>
<dbReference type="Pfam" id="PF17871">
    <property type="entry name" value="AAA_lid_9"/>
    <property type="match status" value="1"/>
</dbReference>
<dbReference type="GO" id="GO:0005524">
    <property type="term" value="F:ATP binding"/>
    <property type="evidence" value="ECO:0007669"/>
    <property type="project" value="UniProtKB-KW"/>
</dbReference>
<dbReference type="InterPro" id="IPR001270">
    <property type="entry name" value="ClpA/B"/>
</dbReference>
<dbReference type="CDD" id="cd19499">
    <property type="entry name" value="RecA-like_ClpB_Hsp104-like"/>
    <property type="match status" value="1"/>
</dbReference>
<dbReference type="PROSITE" id="PS00871">
    <property type="entry name" value="CLPAB_2"/>
    <property type="match status" value="1"/>
</dbReference>
<dbReference type="eggNOG" id="COG0542">
    <property type="taxonomic scope" value="Bacteria"/>
</dbReference>
<dbReference type="Pfam" id="PF10431">
    <property type="entry name" value="ClpB_D2-small"/>
    <property type="match status" value="1"/>
</dbReference>
<reference evidence="7 8" key="1">
    <citation type="submission" date="2009-07" db="EMBL/GenBank/DDBJ databases">
        <authorList>
            <person name="Madupu R."/>
            <person name="Sebastian Y."/>
            <person name="Durkin A.S."/>
            <person name="Torralba M."/>
            <person name="Methe B."/>
            <person name="Sutton G.G."/>
            <person name="Strausberg R.L."/>
            <person name="Nelson K.E."/>
        </authorList>
    </citation>
    <scope>NUCLEOTIDE SEQUENCE [LARGE SCALE GENOMIC DNA]</scope>
    <source>
        <strain evidence="7 8">RM3268</strain>
    </source>
</reference>
<dbReference type="InterPro" id="IPR003959">
    <property type="entry name" value="ATPase_AAA_core"/>
</dbReference>
<organism evidence="7 8">
    <name type="scientific">Campylobacter gracilis RM3268</name>
    <dbReference type="NCBI Taxonomy" id="553220"/>
    <lineage>
        <taxon>Bacteria</taxon>
        <taxon>Pseudomonadati</taxon>
        <taxon>Campylobacterota</taxon>
        <taxon>Epsilonproteobacteria</taxon>
        <taxon>Campylobacterales</taxon>
        <taxon>Campylobacteraceae</taxon>
        <taxon>Campylobacter</taxon>
    </lineage>
</organism>
<dbReference type="Pfam" id="PF00004">
    <property type="entry name" value="AAA"/>
    <property type="match status" value="1"/>
</dbReference>
<dbReference type="SUPFAM" id="SSF52540">
    <property type="entry name" value="P-loop containing nucleoside triphosphate hydrolases"/>
    <property type="match status" value="2"/>
</dbReference>
<evidence type="ECO:0000256" key="3">
    <source>
        <dbReference type="ARBA" id="ARBA00022840"/>
    </source>
</evidence>
<dbReference type="Pfam" id="PF07724">
    <property type="entry name" value="AAA_2"/>
    <property type="match status" value="1"/>
</dbReference>
<sequence length="793" mass="87704">MIGFFLNKHFEQAISVANDGEDEYITTSHVVYAIFKYNKPFHGLIAKEIPDINYLNILDNLGGLLDMMPKSSGKAPAQTIEFKQFYTELNNAKEPKNELDFMLKILNDKENDCTKILNHYGINAAIFELIVRKYKSAFDHRDEVVSRDEAAAIKLNSYDIDDITHAMNYDESRKQWQNTEFEPAFEGEKDAINERDIKKDSPSSLYTANLNKIALEGKIDPLIGREKEIEKTLQTLCRRKKNNPILVGEAGVGKTAIIEGIALKIVRGEVPEKLKNKVIYALDAGALIAGTTLRGEFEERLKDLIDEFSANQNAILFIDEIHTIVGAGTGNRNELDMSNILKPSLASGELSVIGATTYGEYRSFSQDKALSRRFCKIDVSEPSIDDSVEILKGVAKKYEEFHGVKFSDEILRDSVTLAKKYQSDKFLPDSAIDLIDEVGASFAFKPHEAPLEISKDDLVNTLSISANIANLSSSVDNKQVLKNLEANIKREIFGQDEAVSSLCKALLRSYAGLGGASSPIGVFLFAGSSGVGKSELAKVLAAQLGVHFERYDMSEYMEAHSVSRLIGAPPGYVGFENGGILTNNIKKHPYSVILFDEVEKAHPSMTNIFLGIFDNASLTDNNGVTTDFKNTIIIMSSNLGTKEAPQVGFTKDESYKVDSAIKSFFAPEFRNRIDKIINFNRLSGEILEKIVDKTIGELESQLKNVKISLNKEAKDLIISRGYSDEFGARNLKREISSQISDHISGELLFGALQEGGLVSVSVKDGELSFSFASTPLPQIEKKQPALAQSSVVK</sequence>
<dbReference type="PANTHER" id="PTHR11638">
    <property type="entry name" value="ATP-DEPENDENT CLP PROTEASE"/>
    <property type="match status" value="1"/>
</dbReference>
<dbReference type="Gene3D" id="1.10.8.60">
    <property type="match status" value="2"/>
</dbReference>
<dbReference type="SMART" id="SM00382">
    <property type="entry name" value="AAA"/>
    <property type="match status" value="2"/>
</dbReference>
<gene>
    <name evidence="7" type="ORF">CAMGR0001_1187</name>
</gene>
<dbReference type="InterPro" id="IPR050130">
    <property type="entry name" value="ClpA_ClpB"/>
</dbReference>
<dbReference type="Gene3D" id="3.40.50.300">
    <property type="entry name" value="P-loop containing nucleotide triphosphate hydrolases"/>
    <property type="match status" value="2"/>
</dbReference>
<feature type="domain" description="Clp ATPase C-terminal" evidence="6">
    <location>
        <begin position="682"/>
        <end position="769"/>
    </location>
</feature>
<dbReference type="InterPro" id="IPR027417">
    <property type="entry name" value="P-loop_NTPase"/>
</dbReference>
<dbReference type="InterPro" id="IPR028299">
    <property type="entry name" value="ClpA/B_CS2"/>
</dbReference>
<dbReference type="EMBL" id="ACYG01000027">
    <property type="protein sequence ID" value="EEV16893.1"/>
    <property type="molecule type" value="Genomic_DNA"/>
</dbReference>
<dbReference type="Proteomes" id="UP000005709">
    <property type="component" value="Unassembled WGS sequence"/>
</dbReference>
<dbReference type="PANTHER" id="PTHR11638:SF111">
    <property type="entry name" value="ATP-DEPENDENT CLP PROTEASE ATP-BINDING SUBUNIT CLPA"/>
    <property type="match status" value="1"/>
</dbReference>